<feature type="domain" description="Cation-transporting P-type ATPase N-terminal" evidence="1">
    <location>
        <begin position="23"/>
        <end position="97"/>
    </location>
</feature>
<dbReference type="EMBL" id="LWDF02000694">
    <property type="protein sequence ID" value="KAE8244212.1"/>
    <property type="molecule type" value="Genomic_DNA"/>
</dbReference>
<protein>
    <recommendedName>
        <fullName evidence="1">Cation-transporting P-type ATPase N-terminal domain-containing protein</fullName>
    </recommendedName>
</protein>
<comment type="caution">
    <text evidence="2">The sequence shown here is derived from an EMBL/GenBank/DDBJ whole genome shotgun (WGS) entry which is preliminary data.</text>
</comment>
<dbReference type="Pfam" id="PF00690">
    <property type="entry name" value="Cation_ATPase_N"/>
    <property type="match status" value="1"/>
</dbReference>
<accession>A0A177T7L7</accession>
<dbReference type="AlphaFoldDB" id="A0A177T7L7"/>
<gene>
    <name evidence="2" type="ORF">A4X13_0g6758</name>
</gene>
<keyword evidence="3" id="KW-1185">Reference proteome</keyword>
<dbReference type="SMART" id="SM00831">
    <property type="entry name" value="Cation_ATPase_N"/>
    <property type="match status" value="1"/>
</dbReference>
<reference evidence="2" key="1">
    <citation type="submission" date="2016-04" db="EMBL/GenBank/DDBJ databases">
        <authorList>
            <person name="Nguyen H.D."/>
            <person name="Samba Siva P."/>
            <person name="Cullis J."/>
            <person name="Levesque C.A."/>
            <person name="Hambleton S."/>
        </authorList>
    </citation>
    <scope>NUCLEOTIDE SEQUENCE</scope>
    <source>
        <strain evidence="2">DAOMC 236416</strain>
    </source>
</reference>
<name>A0A177T7L7_9BASI</name>
<evidence type="ECO:0000313" key="3">
    <source>
        <dbReference type="Proteomes" id="UP000077521"/>
    </source>
</evidence>
<dbReference type="Proteomes" id="UP000077521">
    <property type="component" value="Unassembled WGS sequence"/>
</dbReference>
<sequence>MVTLVLRPRRRRRRLVAIKELSNAHSLPDDVNCAHFGIHSKGGLGPAEIEKRQRDFRPNHFNEPTRASALVNLARQVSDALTLVLITPASSALLSRTGSKVMSSVQPSSPMPALLSPRSARLNGPCLPFPAAALVYRGEQNNNITFASTELISGDLLKLSTGGIASVDLRSSASTVSGSKSPL</sequence>
<evidence type="ECO:0000259" key="1">
    <source>
        <dbReference type="SMART" id="SM00831"/>
    </source>
</evidence>
<proteinExistence type="predicted"/>
<reference evidence="2" key="2">
    <citation type="journal article" date="2019" name="IMA Fungus">
        <title>Genome sequencing and comparison of five Tilletia species to identify candidate genes for the detection of regulated species infecting wheat.</title>
        <authorList>
            <person name="Nguyen H.D.T."/>
            <person name="Sultana T."/>
            <person name="Kesanakurti P."/>
            <person name="Hambleton S."/>
        </authorList>
    </citation>
    <scope>NUCLEOTIDE SEQUENCE</scope>
    <source>
        <strain evidence="2">DAOMC 236416</strain>
    </source>
</reference>
<dbReference type="InterPro" id="IPR023298">
    <property type="entry name" value="ATPase_P-typ_TM_dom_sf"/>
</dbReference>
<dbReference type="SUPFAM" id="SSF81665">
    <property type="entry name" value="Calcium ATPase, transmembrane domain M"/>
    <property type="match status" value="1"/>
</dbReference>
<evidence type="ECO:0000313" key="2">
    <source>
        <dbReference type="EMBL" id="KAE8244212.1"/>
    </source>
</evidence>
<dbReference type="InterPro" id="IPR004014">
    <property type="entry name" value="ATPase_P-typ_cation-transptr_N"/>
</dbReference>
<organism evidence="2 3">
    <name type="scientific">Tilletia indica</name>
    <dbReference type="NCBI Taxonomy" id="43049"/>
    <lineage>
        <taxon>Eukaryota</taxon>
        <taxon>Fungi</taxon>
        <taxon>Dikarya</taxon>
        <taxon>Basidiomycota</taxon>
        <taxon>Ustilaginomycotina</taxon>
        <taxon>Exobasidiomycetes</taxon>
        <taxon>Tilletiales</taxon>
        <taxon>Tilletiaceae</taxon>
        <taxon>Tilletia</taxon>
    </lineage>
</organism>